<evidence type="ECO:0000256" key="13">
    <source>
        <dbReference type="RuleBase" id="RU004171"/>
    </source>
</evidence>
<dbReference type="UniPathway" id="UPA00051">
    <property type="reaction ID" value="UER00465"/>
</dbReference>
<dbReference type="EC" id="1.1.1.3" evidence="4"/>
<dbReference type="AlphaFoldDB" id="A0A2M9G0C2"/>
<organism evidence="15 16">
    <name type="scientific">Minwuia thermotolerans</name>
    <dbReference type="NCBI Taxonomy" id="2056226"/>
    <lineage>
        <taxon>Bacteria</taxon>
        <taxon>Pseudomonadati</taxon>
        <taxon>Pseudomonadota</taxon>
        <taxon>Alphaproteobacteria</taxon>
        <taxon>Minwuiales</taxon>
        <taxon>Minwuiaceae</taxon>
        <taxon>Minwuia</taxon>
    </lineage>
</organism>
<name>A0A2M9G0C2_9PROT</name>
<dbReference type="SUPFAM" id="SSF55021">
    <property type="entry name" value="ACT-like"/>
    <property type="match status" value="1"/>
</dbReference>
<proteinExistence type="inferred from homology"/>
<dbReference type="OrthoDB" id="9808167at2"/>
<accession>A0A2M9G0C2</accession>
<dbReference type="FunFam" id="3.30.360.10:FF:000005">
    <property type="entry name" value="Homoserine dehydrogenase"/>
    <property type="match status" value="1"/>
</dbReference>
<dbReference type="PIRSF" id="PIRSF000098">
    <property type="entry name" value="Homoser_dehydrog"/>
    <property type="match status" value="1"/>
</dbReference>
<evidence type="ECO:0000256" key="11">
    <source>
        <dbReference type="PIRSR" id="PIRSR000098-1"/>
    </source>
</evidence>
<dbReference type="InterPro" id="IPR005106">
    <property type="entry name" value="Asp/hSer_DH_NAD-bd"/>
</dbReference>
<dbReference type="NCBIfam" id="NF004976">
    <property type="entry name" value="PRK06349.1"/>
    <property type="match status" value="1"/>
</dbReference>
<keyword evidence="10" id="KW-0486">Methionine biosynthesis</keyword>
<comment type="pathway">
    <text evidence="1">Amino-acid biosynthesis; L-threonine biosynthesis; L-threonine from L-aspartate: step 3/5.</text>
</comment>
<evidence type="ECO:0000256" key="8">
    <source>
        <dbReference type="ARBA" id="ARBA00022857"/>
    </source>
</evidence>
<feature type="binding site" evidence="12">
    <location>
        <position position="192"/>
    </location>
    <ligand>
        <name>L-homoserine</name>
        <dbReference type="ChEBI" id="CHEBI:57476"/>
    </ligand>
</feature>
<dbReference type="Pfam" id="PF01842">
    <property type="entry name" value="ACT"/>
    <property type="match status" value="1"/>
</dbReference>
<dbReference type="PROSITE" id="PS51671">
    <property type="entry name" value="ACT"/>
    <property type="match status" value="1"/>
</dbReference>
<dbReference type="GO" id="GO:0009086">
    <property type="term" value="P:methionine biosynthetic process"/>
    <property type="evidence" value="ECO:0007669"/>
    <property type="project" value="UniProtKB-KW"/>
</dbReference>
<dbReference type="Pfam" id="PF00742">
    <property type="entry name" value="Homoserine_dh"/>
    <property type="match status" value="1"/>
</dbReference>
<evidence type="ECO:0000313" key="15">
    <source>
        <dbReference type="EMBL" id="PJK29171.1"/>
    </source>
</evidence>
<comment type="similarity">
    <text evidence="3 13">Belongs to the homoserine dehydrogenase family.</text>
</comment>
<evidence type="ECO:0000256" key="7">
    <source>
        <dbReference type="ARBA" id="ARBA00022697"/>
    </source>
</evidence>
<reference evidence="15 16" key="1">
    <citation type="submission" date="2017-11" db="EMBL/GenBank/DDBJ databases">
        <title>Draft genome sequence of Rhizobiales bacterium SY3-13.</title>
        <authorList>
            <person name="Sun C."/>
        </authorList>
    </citation>
    <scope>NUCLEOTIDE SEQUENCE [LARGE SCALE GENOMIC DNA]</scope>
    <source>
        <strain evidence="15 16">SY3-13</strain>
    </source>
</reference>
<dbReference type="Gene3D" id="3.40.50.720">
    <property type="entry name" value="NAD(P)-binding Rossmann-like Domain"/>
    <property type="match status" value="1"/>
</dbReference>
<dbReference type="InterPro" id="IPR036291">
    <property type="entry name" value="NAD(P)-bd_dom_sf"/>
</dbReference>
<dbReference type="CDD" id="cd04881">
    <property type="entry name" value="ACT_HSDH-Hom"/>
    <property type="match status" value="1"/>
</dbReference>
<dbReference type="EMBL" id="PHIG01000036">
    <property type="protein sequence ID" value="PJK29171.1"/>
    <property type="molecule type" value="Genomic_DNA"/>
</dbReference>
<comment type="caution">
    <text evidence="15">The sequence shown here is derived from an EMBL/GenBank/DDBJ whole genome shotgun (WGS) entry which is preliminary data.</text>
</comment>
<evidence type="ECO:0000256" key="9">
    <source>
        <dbReference type="ARBA" id="ARBA00023002"/>
    </source>
</evidence>
<dbReference type="PANTHER" id="PTHR43331">
    <property type="entry name" value="HOMOSERINE DEHYDROGENASE"/>
    <property type="match status" value="1"/>
</dbReference>
<dbReference type="PANTHER" id="PTHR43331:SF1">
    <property type="entry name" value="HOMOSERINE DEHYDROGENASE"/>
    <property type="match status" value="1"/>
</dbReference>
<evidence type="ECO:0000256" key="2">
    <source>
        <dbReference type="ARBA" id="ARBA00005062"/>
    </source>
</evidence>
<keyword evidence="16" id="KW-1185">Reference proteome</keyword>
<feature type="domain" description="ACT" evidence="14">
    <location>
        <begin position="351"/>
        <end position="428"/>
    </location>
</feature>
<evidence type="ECO:0000313" key="16">
    <source>
        <dbReference type="Proteomes" id="UP000229498"/>
    </source>
</evidence>
<evidence type="ECO:0000256" key="5">
    <source>
        <dbReference type="ARBA" id="ARBA00013376"/>
    </source>
</evidence>
<dbReference type="InterPro" id="IPR001342">
    <property type="entry name" value="HDH_cat"/>
</dbReference>
<dbReference type="SUPFAM" id="SSF55347">
    <property type="entry name" value="Glyceraldehyde-3-phosphate dehydrogenase-like, C-terminal domain"/>
    <property type="match status" value="1"/>
</dbReference>
<evidence type="ECO:0000259" key="14">
    <source>
        <dbReference type="PROSITE" id="PS51671"/>
    </source>
</evidence>
<evidence type="ECO:0000256" key="6">
    <source>
        <dbReference type="ARBA" id="ARBA00022605"/>
    </source>
</evidence>
<dbReference type="InterPro" id="IPR016204">
    <property type="entry name" value="HDH"/>
</dbReference>
<dbReference type="RefSeq" id="WP_109792840.1">
    <property type="nucleotide sequence ID" value="NZ_PHIG01000036.1"/>
</dbReference>
<feature type="binding site" evidence="12">
    <location>
        <position position="107"/>
    </location>
    <ligand>
        <name>NADPH</name>
        <dbReference type="ChEBI" id="CHEBI:57783"/>
    </ligand>
</feature>
<dbReference type="Pfam" id="PF03447">
    <property type="entry name" value="NAD_binding_3"/>
    <property type="match status" value="1"/>
</dbReference>
<evidence type="ECO:0000256" key="1">
    <source>
        <dbReference type="ARBA" id="ARBA00005056"/>
    </source>
</evidence>
<protein>
    <recommendedName>
        <fullName evidence="5">Homoserine dehydrogenase</fullName>
        <ecNumber evidence="4">1.1.1.3</ecNumber>
    </recommendedName>
</protein>
<gene>
    <name evidence="15" type="ORF">CVT23_13365</name>
</gene>
<dbReference type="InterPro" id="IPR045865">
    <property type="entry name" value="ACT-like_dom_sf"/>
</dbReference>
<dbReference type="InterPro" id="IPR019811">
    <property type="entry name" value="HDH_CS"/>
</dbReference>
<keyword evidence="8 12" id="KW-0521">NADP</keyword>
<dbReference type="GO" id="GO:0004412">
    <property type="term" value="F:homoserine dehydrogenase activity"/>
    <property type="evidence" value="ECO:0007669"/>
    <property type="project" value="UniProtKB-EC"/>
</dbReference>
<dbReference type="SUPFAM" id="SSF51735">
    <property type="entry name" value="NAD(P)-binding Rossmann-fold domains"/>
    <property type="match status" value="1"/>
</dbReference>
<dbReference type="UniPathway" id="UPA00050">
    <property type="reaction ID" value="UER00063"/>
</dbReference>
<dbReference type="PROSITE" id="PS01042">
    <property type="entry name" value="HOMOSER_DHGENASE"/>
    <property type="match status" value="1"/>
</dbReference>
<keyword evidence="6" id="KW-0028">Amino-acid biosynthesis</keyword>
<dbReference type="Proteomes" id="UP000229498">
    <property type="component" value="Unassembled WGS sequence"/>
</dbReference>
<sequence>MTNDLRIAVAGVGTVGSGLIRLLEENADVIEGRAGRPLVVRAVSARNRGRDRGVDIDRFDWEDNPAALARRDDIDVVVELMGGSDGPARHLVETALQNGKPVVTANKALIAEHGAALARLADEKGLPFAYEAAVAGGIPIIKAVREGLSANRISRVYGILNGTCNYILTEMRNSGRDFDDVLKDAQELGYAEADPSFDVGGVDAAHKLAILASVCFGSEIDFAAVGIEGIQRISSVDIAYADEFGYRIKLLGVAEWIDGQVAQRVQPCLVRADTPIAKVEGVDNAIVTEANHVGRTMFEGPGAGAGPTASAVAADLVDIARRRNTPMFGLPSRRLTAASAYPPEKRRGHYYIRLNVLDRPGVIADVSAVLRDTEISIEQMLQRADHDDGGTAPVVVITHETTEARIMAALQRIEALDSIVETPHLLRIENF</sequence>
<dbReference type="GO" id="GO:0009088">
    <property type="term" value="P:threonine biosynthetic process"/>
    <property type="evidence" value="ECO:0007669"/>
    <property type="project" value="UniProtKB-UniPathway"/>
</dbReference>
<evidence type="ECO:0000256" key="4">
    <source>
        <dbReference type="ARBA" id="ARBA00013213"/>
    </source>
</evidence>
<comment type="pathway">
    <text evidence="2">Amino-acid biosynthesis; L-methionine biosynthesis via de novo pathway; L-homoserine from L-aspartate: step 3/3.</text>
</comment>
<dbReference type="InterPro" id="IPR002912">
    <property type="entry name" value="ACT_dom"/>
</dbReference>
<evidence type="ECO:0000256" key="3">
    <source>
        <dbReference type="ARBA" id="ARBA00006753"/>
    </source>
</evidence>
<evidence type="ECO:0000256" key="10">
    <source>
        <dbReference type="ARBA" id="ARBA00023167"/>
    </source>
</evidence>
<dbReference type="Gene3D" id="3.30.70.260">
    <property type="match status" value="1"/>
</dbReference>
<dbReference type="GO" id="GO:0050661">
    <property type="term" value="F:NADP binding"/>
    <property type="evidence" value="ECO:0007669"/>
    <property type="project" value="InterPro"/>
</dbReference>
<evidence type="ECO:0000256" key="12">
    <source>
        <dbReference type="PIRSR" id="PIRSR000098-2"/>
    </source>
</evidence>
<keyword evidence="7" id="KW-0791">Threonine biosynthesis</keyword>
<feature type="binding site" evidence="12">
    <location>
        <begin position="10"/>
        <end position="17"/>
    </location>
    <ligand>
        <name>NADP(+)</name>
        <dbReference type="ChEBI" id="CHEBI:58349"/>
    </ligand>
</feature>
<dbReference type="Gene3D" id="3.30.360.10">
    <property type="entry name" value="Dihydrodipicolinate Reductase, domain 2"/>
    <property type="match status" value="1"/>
</dbReference>
<feature type="active site" description="Proton donor" evidence="11">
    <location>
        <position position="207"/>
    </location>
</feature>
<keyword evidence="9" id="KW-0560">Oxidoreductase</keyword>